<keyword evidence="4 10" id="KW-0812">Transmembrane</keyword>
<dbReference type="InterPro" id="IPR036942">
    <property type="entry name" value="Beta-barrel_TonB_sf"/>
</dbReference>
<dbReference type="KEGG" id="fax:FUAX_49600"/>
<sequence length="783" mass="87905">MLTRPKQDNHLNRKIGKAIFTTFFFSYLYLISLPAIAQVTFHGKVTDSKGEPLSYATILLKSVSKGGQASANGEFRIDNIPAGEHEVEISFIGYQSHSSKILFEGKTVKKNFVLKATSQALDAVEIRAETEAEEMKRSGYSVALIKSAEFKNVSPDINQVIKALPGVNVRETGGLGSSFNLSLNGLSGNQVRYFIDGVPMENYGSALTLNNFPVTLIENVEVYKGVVPIKFGADALGGAINIVTDNSPGTLLDASYSVGSFNTHRVAFNGKYAPADKGYFVKLHSFLNYSDNSYDMQNVPIEDELGNLKEQDAERFHSAYTSAMINAKAGLTGKIWADEFSIGYLHAQNHREYQHQDLFITKAFKDFHGENSSDLATLNYRKNIGKLFFSAYANGGVVKDTYVDTSSVEVNWRNEIIDSNADGEFFENKRLYTVTDRIFRANQFVSYDLGDLHQLQANFSQNYMRRKGHDDVDPFNTAFNDPSHISKSVLGVAYRIHNPANTLNAEIFGKQYWYSGETRYTETGEAKTVKSDANPTGFGLTTGWTATDDLGFRFSFEKAYRLPEGYELLGDGLFINISPELQPEKSYNYNLEADYAFELSRFQFKIAVNGFWRESSNLIRLLAPNPRDTRYVNLSAVRAKGIESSLTVSFDKHLTFSGNLTNQSLNVRDSEAKVPNEPLLFGNASLRWNILPNVSDKDLSVQWQFYYTDKIYMAQVYHGSQGKKIIPTQKYHSASIDYAFASGKYNVALMANNVLDALVYDNFRVQKPGRAFYLKLRYVFEKE</sequence>
<dbReference type="GO" id="GO:0009279">
    <property type="term" value="C:cell outer membrane"/>
    <property type="evidence" value="ECO:0007669"/>
    <property type="project" value="UniProtKB-SubCell"/>
</dbReference>
<evidence type="ECO:0000313" key="15">
    <source>
        <dbReference type="EMBL" id="BDD12528.1"/>
    </source>
</evidence>
<dbReference type="InterPro" id="IPR008969">
    <property type="entry name" value="CarboxyPept-like_regulatory"/>
</dbReference>
<dbReference type="PROSITE" id="PS52016">
    <property type="entry name" value="TONB_DEPENDENT_REC_3"/>
    <property type="match status" value="1"/>
</dbReference>
<feature type="domain" description="TonB-dependent receptor-like beta-barrel" evidence="13">
    <location>
        <begin position="368"/>
        <end position="754"/>
    </location>
</feature>
<accession>A0AAU9CX59</accession>
<proteinExistence type="inferred from homology"/>
<dbReference type="Pfam" id="PF07715">
    <property type="entry name" value="Plug"/>
    <property type="match status" value="1"/>
</dbReference>
<comment type="similarity">
    <text evidence="10 11">Belongs to the TonB-dependent receptor family.</text>
</comment>
<keyword evidence="5" id="KW-0732">Signal</keyword>
<dbReference type="Gene3D" id="2.60.40.1120">
    <property type="entry name" value="Carboxypeptidase-like, regulatory domain"/>
    <property type="match status" value="1"/>
</dbReference>
<evidence type="ECO:0000256" key="4">
    <source>
        <dbReference type="ARBA" id="ARBA00022692"/>
    </source>
</evidence>
<evidence type="ECO:0000256" key="2">
    <source>
        <dbReference type="ARBA" id="ARBA00022448"/>
    </source>
</evidence>
<evidence type="ECO:0000256" key="1">
    <source>
        <dbReference type="ARBA" id="ARBA00004571"/>
    </source>
</evidence>
<keyword evidence="7 10" id="KW-0472">Membrane</keyword>
<dbReference type="Pfam" id="PF13715">
    <property type="entry name" value="CarbopepD_reg_2"/>
    <property type="match status" value="1"/>
</dbReference>
<dbReference type="InterPro" id="IPR037066">
    <property type="entry name" value="Plug_dom_sf"/>
</dbReference>
<protein>
    <submittedName>
        <fullName evidence="15">TonB-dependent receptor</fullName>
    </submittedName>
</protein>
<evidence type="ECO:0000256" key="5">
    <source>
        <dbReference type="ARBA" id="ARBA00022729"/>
    </source>
</evidence>
<dbReference type="Proteomes" id="UP001348817">
    <property type="component" value="Plasmid pFA5"/>
</dbReference>
<dbReference type="AlphaFoldDB" id="A0AAU9CX59"/>
<evidence type="ECO:0000256" key="6">
    <source>
        <dbReference type="ARBA" id="ARBA00023077"/>
    </source>
</evidence>
<evidence type="ECO:0000256" key="8">
    <source>
        <dbReference type="ARBA" id="ARBA00023170"/>
    </source>
</evidence>
<dbReference type="RefSeq" id="WP_338395847.1">
    <property type="nucleotide sequence ID" value="NZ_AP025319.1"/>
</dbReference>
<name>A0AAU9CX59_9BACT</name>
<keyword evidence="2 10" id="KW-0813">Transport</keyword>
<geneLocation type="plasmid" evidence="15 16">
    <name>pFA5</name>
</geneLocation>
<keyword evidence="9 10" id="KW-0998">Cell outer membrane</keyword>
<dbReference type="InterPro" id="IPR000531">
    <property type="entry name" value="Beta-barrel_TonB"/>
</dbReference>
<feature type="domain" description="TonB-dependent receptor plug" evidence="14">
    <location>
        <begin position="138"/>
        <end position="239"/>
    </location>
</feature>
<evidence type="ECO:0000256" key="11">
    <source>
        <dbReference type="RuleBase" id="RU003357"/>
    </source>
</evidence>
<keyword evidence="15" id="KW-0614">Plasmid</keyword>
<evidence type="ECO:0000256" key="9">
    <source>
        <dbReference type="ARBA" id="ARBA00023237"/>
    </source>
</evidence>
<dbReference type="PANTHER" id="PTHR30069:SF29">
    <property type="entry name" value="HEMOGLOBIN AND HEMOGLOBIN-HAPTOGLOBIN-BINDING PROTEIN 1-RELATED"/>
    <property type="match status" value="1"/>
</dbReference>
<dbReference type="SUPFAM" id="SSF49464">
    <property type="entry name" value="Carboxypeptidase regulatory domain-like"/>
    <property type="match status" value="1"/>
</dbReference>
<dbReference type="GO" id="GO:0044718">
    <property type="term" value="P:siderophore transmembrane transport"/>
    <property type="evidence" value="ECO:0007669"/>
    <property type="project" value="TreeGrafter"/>
</dbReference>
<dbReference type="InterPro" id="IPR012910">
    <property type="entry name" value="Plug_dom"/>
</dbReference>
<evidence type="ECO:0000256" key="3">
    <source>
        <dbReference type="ARBA" id="ARBA00022452"/>
    </source>
</evidence>
<dbReference type="Gene3D" id="2.170.130.10">
    <property type="entry name" value="TonB-dependent receptor, plug domain"/>
    <property type="match status" value="1"/>
</dbReference>
<evidence type="ECO:0000259" key="14">
    <source>
        <dbReference type="Pfam" id="PF07715"/>
    </source>
</evidence>
<dbReference type="InterPro" id="IPR039426">
    <property type="entry name" value="TonB-dep_rcpt-like"/>
</dbReference>
<comment type="subcellular location">
    <subcellularLocation>
        <location evidence="1 10">Cell outer membrane</location>
        <topology evidence="1 10">Multi-pass membrane protein</topology>
    </subcellularLocation>
</comment>
<evidence type="ECO:0000256" key="12">
    <source>
        <dbReference type="SAM" id="Phobius"/>
    </source>
</evidence>
<keyword evidence="8 15" id="KW-0675">Receptor</keyword>
<gene>
    <name evidence="15" type="ORF">FUAX_49600</name>
</gene>
<dbReference type="PANTHER" id="PTHR30069">
    <property type="entry name" value="TONB-DEPENDENT OUTER MEMBRANE RECEPTOR"/>
    <property type="match status" value="1"/>
</dbReference>
<keyword evidence="12" id="KW-1133">Transmembrane helix</keyword>
<dbReference type="GO" id="GO:0015344">
    <property type="term" value="F:siderophore uptake transmembrane transporter activity"/>
    <property type="evidence" value="ECO:0007669"/>
    <property type="project" value="TreeGrafter"/>
</dbReference>
<dbReference type="Gene3D" id="2.40.170.20">
    <property type="entry name" value="TonB-dependent receptor, beta-barrel domain"/>
    <property type="match status" value="1"/>
</dbReference>
<dbReference type="SUPFAM" id="SSF56935">
    <property type="entry name" value="Porins"/>
    <property type="match status" value="1"/>
</dbReference>
<keyword evidence="16" id="KW-1185">Reference proteome</keyword>
<evidence type="ECO:0000256" key="10">
    <source>
        <dbReference type="PROSITE-ProRule" id="PRU01360"/>
    </source>
</evidence>
<evidence type="ECO:0000259" key="13">
    <source>
        <dbReference type="Pfam" id="PF00593"/>
    </source>
</evidence>
<dbReference type="Pfam" id="PF00593">
    <property type="entry name" value="TonB_dep_Rec_b-barrel"/>
    <property type="match status" value="1"/>
</dbReference>
<dbReference type="EMBL" id="AP025319">
    <property type="protein sequence ID" value="BDD12528.1"/>
    <property type="molecule type" value="Genomic_DNA"/>
</dbReference>
<evidence type="ECO:0000313" key="16">
    <source>
        <dbReference type="Proteomes" id="UP001348817"/>
    </source>
</evidence>
<reference evidence="15 16" key="1">
    <citation type="submission" date="2021-12" db="EMBL/GenBank/DDBJ databases">
        <title>Genome sequencing of bacteria with rrn-lacking chromosome and rrn-plasmid.</title>
        <authorList>
            <person name="Anda M."/>
            <person name="Iwasaki W."/>
        </authorList>
    </citation>
    <scope>NUCLEOTIDE SEQUENCE [LARGE SCALE GENOMIC DNA]</scope>
    <source>
        <strain evidence="15 16">DSM 100852</strain>
        <plasmid evidence="15 16">pFA5</plasmid>
    </source>
</reference>
<organism evidence="15 16">
    <name type="scientific">Fulvitalea axinellae</name>
    <dbReference type="NCBI Taxonomy" id="1182444"/>
    <lineage>
        <taxon>Bacteria</taxon>
        <taxon>Pseudomonadati</taxon>
        <taxon>Bacteroidota</taxon>
        <taxon>Cytophagia</taxon>
        <taxon>Cytophagales</taxon>
        <taxon>Persicobacteraceae</taxon>
        <taxon>Fulvitalea</taxon>
    </lineage>
</organism>
<keyword evidence="6 11" id="KW-0798">TonB box</keyword>
<evidence type="ECO:0000256" key="7">
    <source>
        <dbReference type="ARBA" id="ARBA00023136"/>
    </source>
</evidence>
<keyword evidence="3 10" id="KW-1134">Transmembrane beta strand</keyword>
<feature type="transmembrane region" description="Helical" evidence="12">
    <location>
        <begin position="20"/>
        <end position="41"/>
    </location>
</feature>